<dbReference type="RefSeq" id="WP_340271114.1">
    <property type="nucleotide sequence ID" value="NZ_JBBEOG010000009.1"/>
</dbReference>
<evidence type="ECO:0000256" key="2">
    <source>
        <dbReference type="ARBA" id="ARBA00023150"/>
    </source>
</evidence>
<dbReference type="PANTHER" id="PTHR43764">
    <property type="entry name" value="MOLYBDENUM COFACTOR BIOSYNTHESIS"/>
    <property type="match status" value="1"/>
</dbReference>
<dbReference type="CDD" id="cd00886">
    <property type="entry name" value="MogA_MoaB"/>
    <property type="match status" value="1"/>
</dbReference>
<dbReference type="Pfam" id="PF00994">
    <property type="entry name" value="MoCF_biosynth"/>
    <property type="match status" value="1"/>
</dbReference>
<name>A0ABW0GQ67_9MICO</name>
<evidence type="ECO:0000313" key="5">
    <source>
        <dbReference type="Proteomes" id="UP001596122"/>
    </source>
</evidence>
<dbReference type="NCBIfam" id="TIGR00177">
    <property type="entry name" value="molyb_syn"/>
    <property type="match status" value="1"/>
</dbReference>
<dbReference type="SMART" id="SM00852">
    <property type="entry name" value="MoCF_biosynth"/>
    <property type="match status" value="1"/>
</dbReference>
<comment type="caution">
    <text evidence="4">The sequence shown here is derived from an EMBL/GenBank/DDBJ whole genome shotgun (WGS) entry which is preliminary data.</text>
</comment>
<dbReference type="Gene3D" id="3.40.980.10">
    <property type="entry name" value="MoaB/Mog-like domain"/>
    <property type="match status" value="1"/>
</dbReference>
<sequence length="174" mass="17131">MAEPPGARRGRVVTVSTSAAAGTAADRSGPLLVAGLRELGLEVPVAAVVPDGDAVGTALREALAAGADVVLLTGGTGLSPDDTTPEQVRPLLDREVPGVAEALRADGRARGVVTASLSRSVAGVAGRSLVVALPGSTGACRDALEVLGPLLPHALDMLAGVPGPEAHAHGRGEP</sequence>
<protein>
    <submittedName>
        <fullName evidence="4">Molybdenum cofactor biosynthesis protein B</fullName>
    </submittedName>
</protein>
<accession>A0ABW0GQ67</accession>
<comment type="pathway">
    <text evidence="1">Cofactor biosynthesis; molybdopterin biosynthesis.</text>
</comment>
<gene>
    <name evidence="4" type="ORF">ACFPJ6_13745</name>
</gene>
<evidence type="ECO:0000313" key="4">
    <source>
        <dbReference type="EMBL" id="MFC5381845.1"/>
    </source>
</evidence>
<dbReference type="EMBL" id="JBHSLD010000013">
    <property type="protein sequence ID" value="MFC5381845.1"/>
    <property type="molecule type" value="Genomic_DNA"/>
</dbReference>
<organism evidence="4 5">
    <name type="scientific">Aquipuribacter nitratireducens</name>
    <dbReference type="NCBI Taxonomy" id="650104"/>
    <lineage>
        <taxon>Bacteria</taxon>
        <taxon>Bacillati</taxon>
        <taxon>Actinomycetota</taxon>
        <taxon>Actinomycetes</taxon>
        <taxon>Micrococcales</taxon>
        <taxon>Intrasporangiaceae</taxon>
        <taxon>Aquipuribacter</taxon>
    </lineage>
</organism>
<evidence type="ECO:0000256" key="1">
    <source>
        <dbReference type="ARBA" id="ARBA00005046"/>
    </source>
</evidence>
<keyword evidence="2" id="KW-0501">Molybdenum cofactor biosynthesis</keyword>
<keyword evidence="5" id="KW-1185">Reference proteome</keyword>
<dbReference type="PANTHER" id="PTHR43764:SF1">
    <property type="entry name" value="MOLYBDOPTERIN MOLYBDOTRANSFERASE"/>
    <property type="match status" value="1"/>
</dbReference>
<dbReference type="InterPro" id="IPR051920">
    <property type="entry name" value="MPT_Adenylyltrnsfr/MoaC-Rel"/>
</dbReference>
<feature type="domain" description="MoaB/Mog" evidence="3">
    <location>
        <begin position="11"/>
        <end position="154"/>
    </location>
</feature>
<dbReference type="PROSITE" id="PS01078">
    <property type="entry name" value="MOCF_BIOSYNTHESIS_1"/>
    <property type="match status" value="1"/>
</dbReference>
<dbReference type="Proteomes" id="UP001596122">
    <property type="component" value="Unassembled WGS sequence"/>
</dbReference>
<dbReference type="InterPro" id="IPR036425">
    <property type="entry name" value="MoaB/Mog-like_dom_sf"/>
</dbReference>
<reference evidence="5" key="1">
    <citation type="journal article" date="2019" name="Int. J. Syst. Evol. Microbiol.">
        <title>The Global Catalogue of Microorganisms (GCM) 10K type strain sequencing project: providing services to taxonomists for standard genome sequencing and annotation.</title>
        <authorList>
            <consortium name="The Broad Institute Genomics Platform"/>
            <consortium name="The Broad Institute Genome Sequencing Center for Infectious Disease"/>
            <person name="Wu L."/>
            <person name="Ma J."/>
        </authorList>
    </citation>
    <scope>NUCLEOTIDE SEQUENCE [LARGE SCALE GENOMIC DNA]</scope>
    <source>
        <strain evidence="5">CCUG 43114</strain>
    </source>
</reference>
<dbReference type="InterPro" id="IPR001453">
    <property type="entry name" value="MoaB/Mog_dom"/>
</dbReference>
<dbReference type="SUPFAM" id="SSF53218">
    <property type="entry name" value="Molybdenum cofactor biosynthesis proteins"/>
    <property type="match status" value="1"/>
</dbReference>
<proteinExistence type="predicted"/>
<evidence type="ECO:0000259" key="3">
    <source>
        <dbReference type="SMART" id="SM00852"/>
    </source>
</evidence>
<dbReference type="InterPro" id="IPR008284">
    <property type="entry name" value="MoCF_biosynth_CS"/>
</dbReference>